<dbReference type="OrthoDB" id="6863134at2"/>
<dbReference type="EMBL" id="CP034338">
    <property type="protein sequence ID" value="AZL70780.1"/>
    <property type="molecule type" value="Genomic_DNA"/>
</dbReference>
<dbReference type="KEGG" id="pory:EJA05_24950"/>
<evidence type="ECO:0000259" key="1">
    <source>
        <dbReference type="SMART" id="SM00953"/>
    </source>
</evidence>
<dbReference type="Proteomes" id="UP000268230">
    <property type="component" value="Chromosome"/>
</dbReference>
<name>A0A3Q8U4T5_9PSED</name>
<feature type="domain" description="RES" evidence="1">
    <location>
        <begin position="37"/>
        <end position="193"/>
    </location>
</feature>
<dbReference type="InterPro" id="IPR014914">
    <property type="entry name" value="RES_dom"/>
</dbReference>
<dbReference type="SMART" id="SM00953">
    <property type="entry name" value="RES"/>
    <property type="match status" value="1"/>
</dbReference>
<reference evidence="2 3" key="1">
    <citation type="submission" date="2018-12" db="EMBL/GenBank/DDBJ databases">
        <authorList>
            <person name="Li S."/>
            <person name="Yang R."/>
            <person name="Chen G."/>
            <person name="Zou L."/>
            <person name="Zhang C."/>
            <person name="Chen Y."/>
            <person name="Liu Z."/>
            <person name="Li Y."/>
            <person name="Yan Y."/>
            <person name="Huang M."/>
            <person name="Chen T."/>
        </authorList>
    </citation>
    <scope>NUCLEOTIDE SEQUENCE [LARGE SCALE GENOMIC DNA]</scope>
    <source>
        <strain evidence="2 3">1257</strain>
    </source>
</reference>
<gene>
    <name evidence="2" type="ORF">EJA05_24950</name>
</gene>
<sequence>MPAEDLRQRIETAIANHGLPTRRIVRATRVYRVQHCGFKNPIYYNRNSDSRYGDPQLAIGVCYVALSDIVAVAETLQHGRPGSASSVLRSEIAMLALHELKATRELVVVDAGALARNAGSPLQAIVASKGQGSVGYLYTQLLSGVVMRHAAQVDGILYPSQVYPITASLAGCNLVLFEGRGDQLTALRCRALDDLLLSTDETVGEVLLRTQVAVQ</sequence>
<evidence type="ECO:0000313" key="2">
    <source>
        <dbReference type="EMBL" id="AZL70780.1"/>
    </source>
</evidence>
<proteinExistence type="predicted"/>
<dbReference type="Pfam" id="PF08808">
    <property type="entry name" value="RES"/>
    <property type="match status" value="1"/>
</dbReference>
<dbReference type="AlphaFoldDB" id="A0A3Q8U4T5"/>
<protein>
    <submittedName>
        <fullName evidence="2">RES domain-containing protein</fullName>
    </submittedName>
</protein>
<organism evidence="2 3">
    <name type="scientific">Pseudomonas entomophila</name>
    <dbReference type="NCBI Taxonomy" id="312306"/>
    <lineage>
        <taxon>Bacteria</taxon>
        <taxon>Pseudomonadati</taxon>
        <taxon>Pseudomonadota</taxon>
        <taxon>Gammaproteobacteria</taxon>
        <taxon>Pseudomonadales</taxon>
        <taxon>Pseudomonadaceae</taxon>
        <taxon>Pseudomonas</taxon>
    </lineage>
</organism>
<evidence type="ECO:0000313" key="3">
    <source>
        <dbReference type="Proteomes" id="UP000268230"/>
    </source>
</evidence>
<accession>A0A3Q8U4T5</accession>